<gene>
    <name evidence="3" type="ORF">H9639_10020</name>
</gene>
<dbReference type="Proteomes" id="UP000609874">
    <property type="component" value="Unassembled WGS sequence"/>
</dbReference>
<feature type="transmembrane region" description="Helical" evidence="1">
    <location>
        <begin position="70"/>
        <end position="88"/>
    </location>
</feature>
<comment type="caution">
    <text evidence="3">The sequence shown here is derived from an EMBL/GenBank/DDBJ whole genome shotgun (WGS) entry which is preliminary data.</text>
</comment>
<dbReference type="RefSeq" id="WP_191807949.1">
    <property type="nucleotide sequence ID" value="NZ_JACSQD010000004.1"/>
</dbReference>
<keyword evidence="1" id="KW-1133">Transmembrane helix</keyword>
<keyword evidence="4" id="KW-1185">Reference proteome</keyword>
<dbReference type="Pfam" id="PF02517">
    <property type="entry name" value="Rce1-like"/>
    <property type="match status" value="1"/>
</dbReference>
<dbReference type="GO" id="GO:0008237">
    <property type="term" value="F:metallopeptidase activity"/>
    <property type="evidence" value="ECO:0007669"/>
    <property type="project" value="UniProtKB-KW"/>
</dbReference>
<feature type="domain" description="CAAX prenyl protease 2/Lysostaphin resistance protein A-like" evidence="2">
    <location>
        <begin position="144"/>
        <end position="238"/>
    </location>
</feature>
<feature type="transmembrane region" description="Helical" evidence="1">
    <location>
        <begin position="143"/>
        <end position="164"/>
    </location>
</feature>
<reference evidence="3 4" key="1">
    <citation type="submission" date="2020-08" db="EMBL/GenBank/DDBJ databases">
        <title>A Genomic Blueprint of the Chicken Gut Microbiome.</title>
        <authorList>
            <person name="Gilroy R."/>
            <person name="Ravi A."/>
            <person name="Getino M."/>
            <person name="Pursley I."/>
            <person name="Horton D.L."/>
            <person name="Alikhan N.-F."/>
            <person name="Baker D."/>
            <person name="Gharbi K."/>
            <person name="Hall N."/>
            <person name="Watson M."/>
            <person name="Adriaenssens E.M."/>
            <person name="Foster-Nyarko E."/>
            <person name="Jarju S."/>
            <person name="Secka A."/>
            <person name="Antonio M."/>
            <person name="Oren A."/>
            <person name="Chaudhuri R."/>
            <person name="La Ragione R.M."/>
            <person name="Hildebrand F."/>
            <person name="Pallen M.J."/>
        </authorList>
    </citation>
    <scope>NUCLEOTIDE SEQUENCE [LARGE SCALE GENOMIC DNA]</scope>
    <source>
        <strain evidence="3 4">Sa2CUA1</strain>
    </source>
</reference>
<keyword evidence="3" id="KW-0645">Protease</keyword>
<sequence length="254" mass="27762">MATPEFPARPADRRRAVLQEPPLSYRFTRADGVALAFYAGALMLLSLTPAALAVTALVPDPVTASYAVNFTFYLIAGILAFTAARAYVVRETRILATRPWLTLSVIPLAVIAMLVATMVLVLFTGPPQTAVNQEAAQGLLVSMSPWVIVPLFVVLAPFVEEYIFRHLLIGKLSRRWNLWVCCLLSLLLFSGIHVVQETEFSLAVLTPYLAMGAVLVGVYVWAGNNFMLSYAVHAAKNLLAVVITYAVPVELLQQ</sequence>
<keyword evidence="3" id="KW-0378">Hydrolase</keyword>
<protein>
    <submittedName>
        <fullName evidence="3">CPBP family intramembrane metalloprotease</fullName>
    </submittedName>
</protein>
<keyword evidence="1" id="KW-0812">Transmembrane</keyword>
<feature type="transmembrane region" description="Helical" evidence="1">
    <location>
        <begin position="176"/>
        <end position="194"/>
    </location>
</feature>
<evidence type="ECO:0000313" key="4">
    <source>
        <dbReference type="Proteomes" id="UP000609874"/>
    </source>
</evidence>
<dbReference type="PANTHER" id="PTHR36435:SF1">
    <property type="entry name" value="CAAX AMINO TERMINAL PROTEASE FAMILY PROTEIN"/>
    <property type="match status" value="1"/>
</dbReference>
<feature type="transmembrane region" description="Helical" evidence="1">
    <location>
        <begin position="35"/>
        <end position="58"/>
    </location>
</feature>
<name>A0ABR8USV6_9MICC</name>
<evidence type="ECO:0000256" key="1">
    <source>
        <dbReference type="SAM" id="Phobius"/>
    </source>
</evidence>
<proteinExistence type="predicted"/>
<dbReference type="InterPro" id="IPR052710">
    <property type="entry name" value="CAAX_protease"/>
</dbReference>
<dbReference type="EMBL" id="JACSQD010000004">
    <property type="protein sequence ID" value="MBD7995632.1"/>
    <property type="molecule type" value="Genomic_DNA"/>
</dbReference>
<keyword evidence="1" id="KW-0472">Membrane</keyword>
<keyword evidence="3" id="KW-0482">Metalloprotease</keyword>
<evidence type="ECO:0000259" key="2">
    <source>
        <dbReference type="Pfam" id="PF02517"/>
    </source>
</evidence>
<organism evidence="3 4">
    <name type="scientific">Arthrobacter gallicola</name>
    <dbReference type="NCBI Taxonomy" id="2762225"/>
    <lineage>
        <taxon>Bacteria</taxon>
        <taxon>Bacillati</taxon>
        <taxon>Actinomycetota</taxon>
        <taxon>Actinomycetes</taxon>
        <taxon>Micrococcales</taxon>
        <taxon>Micrococcaceae</taxon>
        <taxon>Arthrobacter</taxon>
    </lineage>
</organism>
<dbReference type="InterPro" id="IPR003675">
    <property type="entry name" value="Rce1/LyrA-like_dom"/>
</dbReference>
<accession>A0ABR8USV6</accession>
<dbReference type="PANTHER" id="PTHR36435">
    <property type="entry name" value="SLR1288 PROTEIN"/>
    <property type="match status" value="1"/>
</dbReference>
<feature type="transmembrane region" description="Helical" evidence="1">
    <location>
        <begin position="100"/>
        <end position="123"/>
    </location>
</feature>
<feature type="transmembrane region" description="Helical" evidence="1">
    <location>
        <begin position="200"/>
        <end position="221"/>
    </location>
</feature>
<evidence type="ECO:0000313" key="3">
    <source>
        <dbReference type="EMBL" id="MBD7995632.1"/>
    </source>
</evidence>